<dbReference type="Pfam" id="PF01663">
    <property type="entry name" value="Phosphodiest"/>
    <property type="match status" value="1"/>
</dbReference>
<reference evidence="3" key="1">
    <citation type="submission" date="2022-07" db="EMBL/GenBank/DDBJ databases">
        <title>Phylogenomic reconstructions and comparative analyses of Kickxellomycotina fungi.</title>
        <authorList>
            <person name="Reynolds N.K."/>
            <person name="Stajich J.E."/>
            <person name="Barry K."/>
            <person name="Grigoriev I.V."/>
            <person name="Crous P."/>
            <person name="Smith M.E."/>
        </authorList>
    </citation>
    <scope>NUCLEOTIDE SEQUENCE</scope>
    <source>
        <strain evidence="3">NBRC 100468</strain>
    </source>
</reference>
<feature type="chain" id="PRO_5040752967" evidence="2">
    <location>
        <begin position="20"/>
        <end position="518"/>
    </location>
</feature>
<evidence type="ECO:0000313" key="4">
    <source>
        <dbReference type="Proteomes" id="UP001150538"/>
    </source>
</evidence>
<protein>
    <submittedName>
        <fullName evidence="3">Uncharacterized protein</fullName>
    </submittedName>
</protein>
<dbReference type="Gene3D" id="3.30.1360.180">
    <property type="match status" value="1"/>
</dbReference>
<dbReference type="PANTHER" id="PTHR10151">
    <property type="entry name" value="ECTONUCLEOTIDE PYROPHOSPHATASE/PHOSPHODIESTERASE"/>
    <property type="match status" value="1"/>
</dbReference>
<dbReference type="Proteomes" id="UP001150538">
    <property type="component" value="Unassembled WGS sequence"/>
</dbReference>
<dbReference type="EMBL" id="JANBPU010000080">
    <property type="protein sequence ID" value="KAJ1917126.1"/>
    <property type="molecule type" value="Genomic_DNA"/>
</dbReference>
<proteinExistence type="predicted"/>
<organism evidence="3 4">
    <name type="scientific">Mycoemilia scoparia</name>
    <dbReference type="NCBI Taxonomy" id="417184"/>
    <lineage>
        <taxon>Eukaryota</taxon>
        <taxon>Fungi</taxon>
        <taxon>Fungi incertae sedis</taxon>
        <taxon>Zoopagomycota</taxon>
        <taxon>Kickxellomycotina</taxon>
        <taxon>Kickxellomycetes</taxon>
        <taxon>Kickxellales</taxon>
        <taxon>Kickxellaceae</taxon>
        <taxon>Mycoemilia</taxon>
    </lineage>
</organism>
<evidence type="ECO:0000313" key="3">
    <source>
        <dbReference type="EMBL" id="KAJ1917126.1"/>
    </source>
</evidence>
<sequence length="518" mass="57694">MRWDATALSLFLPFLLATALYPTFANIVERVLTADGKHDKTLNPPTPSVLRSNGTHQFQPTVLMISLDGFHAQYLERGYSPNILKFGQQGLRADYMTPVFPSATFPNHYAIATGLYAESNGIVGNSFFDPILNDTFYYKDRVISANAKWWGGEPIWATAEKQGHRSGVNMWPGSTAPIKGILPTHVKEYKSGITPASKFQQVLEWIDLPFEKRPSLLLTYIPEIDSAGHQYGPDSAQVNNNIRTVDSALGYLFDELSRRNLTNIVDVLVLSDHGMTWSNPSKYYITVESIIGQAETDAKIHSIQGAPIGSISVKEPKHQNVPDIYNKLKASQTLKNANIAVYLRDEVPERLHFSKNERIGDIVVIPPKPYVFMQGNPADPRLEDKNLGKDILVGLHGYDNLDPSMRAIFVANGPSFRQKAVKPQLSENVKRYLEAQSGNIGAHDKYWNPGRGYTKVPNKRGGQATPSNSGVDGDDDLSHSRHPHFRNVEVYGLICKILGLNPAPNNGTSFFHSWWLAQ</sequence>
<dbReference type="GO" id="GO:0009141">
    <property type="term" value="P:nucleoside triphosphate metabolic process"/>
    <property type="evidence" value="ECO:0007669"/>
    <property type="project" value="TreeGrafter"/>
</dbReference>
<dbReference type="AlphaFoldDB" id="A0A9W8DSQ9"/>
<accession>A0A9W8DSQ9</accession>
<gene>
    <name evidence="3" type="ORF">H4219_003387</name>
</gene>
<feature type="signal peptide" evidence="2">
    <location>
        <begin position="1"/>
        <end position="19"/>
    </location>
</feature>
<dbReference type="GO" id="GO:0017111">
    <property type="term" value="F:ribonucleoside triphosphate phosphatase activity"/>
    <property type="evidence" value="ECO:0007669"/>
    <property type="project" value="TreeGrafter"/>
</dbReference>
<dbReference type="OrthoDB" id="415411at2759"/>
<keyword evidence="2" id="KW-0732">Signal</keyword>
<dbReference type="Gene3D" id="3.40.720.10">
    <property type="entry name" value="Alkaline Phosphatase, subunit A"/>
    <property type="match status" value="1"/>
</dbReference>
<dbReference type="PANTHER" id="PTHR10151:SF120">
    <property type="entry name" value="BIS(5'-ADENOSYL)-TRIPHOSPHATASE"/>
    <property type="match status" value="1"/>
</dbReference>
<dbReference type="CDD" id="cd16018">
    <property type="entry name" value="Enpp"/>
    <property type="match status" value="1"/>
</dbReference>
<dbReference type="GO" id="GO:0047429">
    <property type="term" value="F:nucleoside triphosphate diphosphatase activity"/>
    <property type="evidence" value="ECO:0007669"/>
    <property type="project" value="TreeGrafter"/>
</dbReference>
<name>A0A9W8DSQ9_9FUNG</name>
<dbReference type="InterPro" id="IPR017850">
    <property type="entry name" value="Alkaline_phosphatase_core_sf"/>
</dbReference>
<evidence type="ECO:0000256" key="1">
    <source>
        <dbReference type="SAM" id="MobiDB-lite"/>
    </source>
</evidence>
<keyword evidence="4" id="KW-1185">Reference proteome</keyword>
<dbReference type="SUPFAM" id="SSF53649">
    <property type="entry name" value="Alkaline phosphatase-like"/>
    <property type="match status" value="1"/>
</dbReference>
<feature type="region of interest" description="Disordered" evidence="1">
    <location>
        <begin position="444"/>
        <end position="479"/>
    </location>
</feature>
<comment type="caution">
    <text evidence="3">The sequence shown here is derived from an EMBL/GenBank/DDBJ whole genome shotgun (WGS) entry which is preliminary data.</text>
</comment>
<dbReference type="InterPro" id="IPR002591">
    <property type="entry name" value="Phosphodiest/P_Trfase"/>
</dbReference>
<evidence type="ECO:0000256" key="2">
    <source>
        <dbReference type="SAM" id="SignalP"/>
    </source>
</evidence>